<dbReference type="OrthoDB" id="60033at2759"/>
<evidence type="ECO:0000256" key="4">
    <source>
        <dbReference type="ARBA" id="ARBA00023125"/>
    </source>
</evidence>
<sequence>RLLEDPSSRPLVEWAETGDRFTVLDTAAEFSRQVLPLYFKHNNFQSFVRQLNMYGFHKGSFFVRAAGASTDVWEFSHPNFRRGLPEEMLLIKRK</sequence>
<keyword evidence="5" id="KW-0804">Transcription</keyword>
<dbReference type="PRINTS" id="PR00056">
    <property type="entry name" value="HSFDOMAIN"/>
</dbReference>
<organism evidence="9 10">
    <name type="scientific">Gonapodya prolifera (strain JEL478)</name>
    <name type="common">Monoblepharis prolifera</name>
    <dbReference type="NCBI Taxonomy" id="1344416"/>
    <lineage>
        <taxon>Eukaryota</taxon>
        <taxon>Fungi</taxon>
        <taxon>Fungi incertae sedis</taxon>
        <taxon>Chytridiomycota</taxon>
        <taxon>Chytridiomycota incertae sedis</taxon>
        <taxon>Monoblepharidomycetes</taxon>
        <taxon>Monoblepharidales</taxon>
        <taxon>Gonapodyaceae</taxon>
        <taxon>Gonapodya</taxon>
    </lineage>
</organism>
<evidence type="ECO:0000256" key="2">
    <source>
        <dbReference type="ARBA" id="ARBA00006403"/>
    </source>
</evidence>
<dbReference type="GO" id="GO:0003700">
    <property type="term" value="F:DNA-binding transcription factor activity"/>
    <property type="evidence" value="ECO:0007669"/>
    <property type="project" value="InterPro"/>
</dbReference>
<dbReference type="Proteomes" id="UP000070544">
    <property type="component" value="Unassembled WGS sequence"/>
</dbReference>
<dbReference type="EMBL" id="KQ965734">
    <property type="protein sequence ID" value="KXS20785.1"/>
    <property type="molecule type" value="Genomic_DNA"/>
</dbReference>
<evidence type="ECO:0000256" key="1">
    <source>
        <dbReference type="ARBA" id="ARBA00004123"/>
    </source>
</evidence>
<reference evidence="9 10" key="1">
    <citation type="journal article" date="2015" name="Genome Biol. Evol.">
        <title>Phylogenomic analyses indicate that early fungi evolved digesting cell walls of algal ancestors of land plants.</title>
        <authorList>
            <person name="Chang Y."/>
            <person name="Wang S."/>
            <person name="Sekimoto S."/>
            <person name="Aerts A.L."/>
            <person name="Choi C."/>
            <person name="Clum A."/>
            <person name="LaButti K.M."/>
            <person name="Lindquist E.A."/>
            <person name="Yee Ngan C."/>
            <person name="Ohm R.A."/>
            <person name="Salamov A.A."/>
            <person name="Grigoriev I.V."/>
            <person name="Spatafora J.W."/>
            <person name="Berbee M.L."/>
        </authorList>
    </citation>
    <scope>NUCLEOTIDE SEQUENCE [LARGE SCALE GENOMIC DNA]</scope>
    <source>
        <strain evidence="9 10">JEL478</strain>
    </source>
</reference>
<dbReference type="PANTHER" id="PTHR10015:SF427">
    <property type="entry name" value="HEAT SHOCK FACTOR PROTEIN"/>
    <property type="match status" value="1"/>
</dbReference>
<evidence type="ECO:0000256" key="3">
    <source>
        <dbReference type="ARBA" id="ARBA00023015"/>
    </source>
</evidence>
<keyword evidence="3" id="KW-0805">Transcription regulation</keyword>
<accession>A0A139AWD8</accession>
<evidence type="ECO:0000256" key="6">
    <source>
        <dbReference type="ARBA" id="ARBA00023242"/>
    </source>
</evidence>
<dbReference type="GO" id="GO:0005634">
    <property type="term" value="C:nucleus"/>
    <property type="evidence" value="ECO:0007669"/>
    <property type="project" value="UniProtKB-SubCell"/>
</dbReference>
<dbReference type="PANTHER" id="PTHR10015">
    <property type="entry name" value="HEAT SHOCK TRANSCRIPTION FACTOR"/>
    <property type="match status" value="1"/>
</dbReference>
<evidence type="ECO:0000256" key="7">
    <source>
        <dbReference type="RuleBase" id="RU004020"/>
    </source>
</evidence>
<dbReference type="SUPFAM" id="SSF46785">
    <property type="entry name" value="Winged helix' DNA-binding domain"/>
    <property type="match status" value="1"/>
</dbReference>
<keyword evidence="6" id="KW-0539">Nucleus</keyword>
<dbReference type="OMA" id="CTIRRHE"/>
<evidence type="ECO:0000256" key="5">
    <source>
        <dbReference type="ARBA" id="ARBA00023163"/>
    </source>
</evidence>
<dbReference type="InterPro" id="IPR036388">
    <property type="entry name" value="WH-like_DNA-bd_sf"/>
</dbReference>
<gene>
    <name evidence="9" type="ORF">M427DRAFT_82729</name>
</gene>
<dbReference type="GO" id="GO:0043565">
    <property type="term" value="F:sequence-specific DNA binding"/>
    <property type="evidence" value="ECO:0007669"/>
    <property type="project" value="InterPro"/>
</dbReference>
<keyword evidence="4 9" id="KW-0238">DNA-binding</keyword>
<dbReference type="FunFam" id="1.10.10.10:FF:000027">
    <property type="entry name" value="Heat shock transcription factor 1"/>
    <property type="match status" value="1"/>
</dbReference>
<feature type="non-terminal residue" evidence="9">
    <location>
        <position position="1"/>
    </location>
</feature>
<evidence type="ECO:0000313" key="10">
    <source>
        <dbReference type="Proteomes" id="UP000070544"/>
    </source>
</evidence>
<feature type="non-terminal residue" evidence="9">
    <location>
        <position position="94"/>
    </location>
</feature>
<name>A0A139AWD8_GONPJ</name>
<comment type="subcellular location">
    <subcellularLocation>
        <location evidence="1">Nucleus</location>
    </subcellularLocation>
</comment>
<dbReference type="Gene3D" id="1.10.10.10">
    <property type="entry name" value="Winged helix-like DNA-binding domain superfamily/Winged helix DNA-binding domain"/>
    <property type="match status" value="1"/>
</dbReference>
<dbReference type="InterPro" id="IPR000232">
    <property type="entry name" value="HSF_DNA-bd"/>
</dbReference>
<keyword evidence="10" id="KW-1185">Reference proteome</keyword>
<proteinExistence type="inferred from homology"/>
<dbReference type="Pfam" id="PF00447">
    <property type="entry name" value="HSF_DNA-bind"/>
    <property type="match status" value="1"/>
</dbReference>
<dbReference type="SMART" id="SM00415">
    <property type="entry name" value="HSF"/>
    <property type="match status" value="1"/>
</dbReference>
<dbReference type="AlphaFoldDB" id="A0A139AWD8"/>
<evidence type="ECO:0000259" key="8">
    <source>
        <dbReference type="SMART" id="SM00415"/>
    </source>
</evidence>
<feature type="domain" description="HSF-type DNA-binding" evidence="8">
    <location>
        <begin position="1"/>
        <end position="94"/>
    </location>
</feature>
<dbReference type="STRING" id="1344416.A0A139AWD8"/>
<evidence type="ECO:0000313" key="9">
    <source>
        <dbReference type="EMBL" id="KXS20785.1"/>
    </source>
</evidence>
<protein>
    <submittedName>
        <fullName evidence="9">Winged helix DNA-binding domain-containing protein</fullName>
    </submittedName>
</protein>
<dbReference type="InterPro" id="IPR036390">
    <property type="entry name" value="WH_DNA-bd_sf"/>
</dbReference>
<comment type="similarity">
    <text evidence="2 7">Belongs to the HSF family.</text>
</comment>